<protein>
    <submittedName>
        <fullName evidence="2">Uncharacterized protein</fullName>
    </submittedName>
</protein>
<gene>
    <name evidence="2" type="ORF">Q9K01_02545</name>
</gene>
<sequence>MKDWEPHDPKEERRASLEATLLGVLMIFSAGGLLLFLFRG</sequence>
<organism evidence="2 3">
    <name type="scientific">Qipengyuania benthica</name>
    <dbReference type="NCBI Taxonomy" id="3067651"/>
    <lineage>
        <taxon>Bacteria</taxon>
        <taxon>Pseudomonadati</taxon>
        <taxon>Pseudomonadota</taxon>
        <taxon>Alphaproteobacteria</taxon>
        <taxon>Sphingomonadales</taxon>
        <taxon>Erythrobacteraceae</taxon>
        <taxon>Qipengyuania</taxon>
    </lineage>
</organism>
<reference evidence="2 3" key="1">
    <citation type="submission" date="2023-08" db="EMBL/GenBank/DDBJ databases">
        <title>genomic of DY56.</title>
        <authorList>
            <person name="Wang Y."/>
        </authorList>
    </citation>
    <scope>NUCLEOTIDE SEQUENCE [LARGE SCALE GENOMIC DNA]</scope>
    <source>
        <strain evidence="2 3">DY56-A-20</strain>
    </source>
</reference>
<proteinExistence type="predicted"/>
<feature type="transmembrane region" description="Helical" evidence="1">
    <location>
        <begin position="20"/>
        <end position="38"/>
    </location>
</feature>
<evidence type="ECO:0000256" key="1">
    <source>
        <dbReference type="SAM" id="Phobius"/>
    </source>
</evidence>
<comment type="caution">
    <text evidence="2">The sequence shown here is derived from an EMBL/GenBank/DDBJ whole genome shotgun (WGS) entry which is preliminary data.</text>
</comment>
<dbReference type="Proteomes" id="UP001235664">
    <property type="component" value="Unassembled WGS sequence"/>
</dbReference>
<keyword evidence="1" id="KW-0812">Transmembrane</keyword>
<evidence type="ECO:0000313" key="2">
    <source>
        <dbReference type="EMBL" id="MDP4538501.1"/>
    </source>
</evidence>
<keyword evidence="1" id="KW-0472">Membrane</keyword>
<keyword evidence="1" id="KW-1133">Transmembrane helix</keyword>
<keyword evidence="3" id="KW-1185">Reference proteome</keyword>
<evidence type="ECO:0000313" key="3">
    <source>
        <dbReference type="Proteomes" id="UP001235664"/>
    </source>
</evidence>
<accession>A0ABT9H5A3</accession>
<dbReference type="EMBL" id="JAVAIL010000001">
    <property type="protein sequence ID" value="MDP4538501.1"/>
    <property type="molecule type" value="Genomic_DNA"/>
</dbReference>
<dbReference type="RefSeq" id="WP_305928632.1">
    <property type="nucleotide sequence ID" value="NZ_JAVAIL010000001.1"/>
</dbReference>
<name>A0ABT9H5A3_9SPHN</name>